<comment type="similarity">
    <text evidence="3">Belongs to the cytochrome P450 family.</text>
</comment>
<organism evidence="11 12">
    <name type="scientific">Polyporus arcularius HHB13444</name>
    <dbReference type="NCBI Taxonomy" id="1314778"/>
    <lineage>
        <taxon>Eukaryota</taxon>
        <taxon>Fungi</taxon>
        <taxon>Dikarya</taxon>
        <taxon>Basidiomycota</taxon>
        <taxon>Agaricomycotina</taxon>
        <taxon>Agaricomycetes</taxon>
        <taxon>Polyporales</taxon>
        <taxon>Polyporaceae</taxon>
        <taxon>Polyporus</taxon>
    </lineage>
</organism>
<feature type="binding site" description="axial binding residue" evidence="8">
    <location>
        <position position="556"/>
    </location>
    <ligand>
        <name>heme</name>
        <dbReference type="ChEBI" id="CHEBI:30413"/>
    </ligand>
    <ligandPart>
        <name>Fe</name>
        <dbReference type="ChEBI" id="CHEBI:18248"/>
    </ligandPart>
</feature>
<keyword evidence="10" id="KW-1133">Transmembrane helix</keyword>
<dbReference type="SUPFAM" id="SSF48264">
    <property type="entry name" value="Cytochrome P450"/>
    <property type="match status" value="1"/>
</dbReference>
<feature type="transmembrane region" description="Helical" evidence="10">
    <location>
        <begin position="55"/>
        <end position="72"/>
    </location>
</feature>
<keyword evidence="10" id="KW-0472">Membrane</keyword>
<dbReference type="PANTHER" id="PTHR24305">
    <property type="entry name" value="CYTOCHROME P450"/>
    <property type="match status" value="1"/>
</dbReference>
<dbReference type="STRING" id="1314778.A0A5C3NNQ4"/>
<keyword evidence="7 11" id="KW-0503">Monooxygenase</keyword>
<keyword evidence="6 8" id="KW-0408">Iron</keyword>
<accession>A0A5C3NNQ4</accession>
<dbReference type="InterPro" id="IPR001128">
    <property type="entry name" value="Cyt_P450"/>
</dbReference>
<feature type="compositionally biased region" description="Basic and acidic residues" evidence="9">
    <location>
        <begin position="1"/>
        <end position="19"/>
    </location>
</feature>
<keyword evidence="10" id="KW-0812">Transmembrane</keyword>
<evidence type="ECO:0000256" key="3">
    <source>
        <dbReference type="ARBA" id="ARBA00010617"/>
    </source>
</evidence>
<evidence type="ECO:0000256" key="6">
    <source>
        <dbReference type="ARBA" id="ARBA00023004"/>
    </source>
</evidence>
<proteinExistence type="inferred from homology"/>
<dbReference type="InParanoid" id="A0A5C3NNQ4"/>
<evidence type="ECO:0000256" key="1">
    <source>
        <dbReference type="ARBA" id="ARBA00001971"/>
    </source>
</evidence>
<dbReference type="GO" id="GO:0004497">
    <property type="term" value="F:monooxygenase activity"/>
    <property type="evidence" value="ECO:0007669"/>
    <property type="project" value="UniProtKB-KW"/>
</dbReference>
<dbReference type="GO" id="GO:0016705">
    <property type="term" value="F:oxidoreductase activity, acting on paired donors, with incorporation or reduction of molecular oxygen"/>
    <property type="evidence" value="ECO:0007669"/>
    <property type="project" value="InterPro"/>
</dbReference>
<evidence type="ECO:0000256" key="9">
    <source>
        <dbReference type="SAM" id="MobiDB-lite"/>
    </source>
</evidence>
<name>A0A5C3NNQ4_9APHY</name>
<comment type="pathway">
    <text evidence="2">Secondary metabolite biosynthesis.</text>
</comment>
<dbReference type="InterPro" id="IPR036396">
    <property type="entry name" value="Cyt_P450_sf"/>
</dbReference>
<evidence type="ECO:0000313" key="11">
    <source>
        <dbReference type="EMBL" id="TFK78894.1"/>
    </source>
</evidence>
<dbReference type="InterPro" id="IPR050121">
    <property type="entry name" value="Cytochrome_P450_monoxygenase"/>
</dbReference>
<comment type="cofactor">
    <cofactor evidence="1 8">
        <name>heme</name>
        <dbReference type="ChEBI" id="CHEBI:30413"/>
    </cofactor>
</comment>
<feature type="transmembrane region" description="Helical" evidence="10">
    <location>
        <begin position="109"/>
        <end position="131"/>
    </location>
</feature>
<sequence>MTGQDRPRGFGRLGHDGRQWRNNTPMELERTYNLNPTRPPLFLAPTTMPASADEALSPAQAIMIAACLGLVAHQVFRKYETYNTAVHAALLFGPPTLIIAFVSVSRWSLLHAVLVLYPTYLATLATSTVIYRLSPFHPLARYPGPIGCKISKLYLAAICVPGYQHKYIKALHDRYGDVVRIGPNELSIRDASLIDPLLGSSGVPKGPHYIGRMLSATALPMVGIQDTDAHLRRRKNWQRGMGAGAIKEYEQIIARRARQFVARLEEQKGTVVIGTWVNYFMYDVTLEIAFGGGSELLEAGHDKGNVWALLNDGMFIATLFGHAPWLGVYVGKIPAATGNLSILLNRCAECAATRVKKGSAEKDLFYYLNQEDLPPNTGQPPPMEQLVDDGALAIVAGADTTSSAVTALVYCLLTHPGVYDRLQDEIDGFYPPGEDATSTEHHREMPYLAAVIKEVLRVYPPVPGGSQRQVPPDGPVVLLGDLYLPPGTIFWCHIYSTHHDPRNFTNPSSFWPERWLLASADPSLPPSSPAARGFDRATLVHNEAGFMPFSHGPMNCVGKTLAMQEMRMVVCALLQRFRICAQEEWDRGSFERGYRDYFTSTRPEVPVLLEVRA</sequence>
<keyword evidence="5" id="KW-0560">Oxidoreductase</keyword>
<evidence type="ECO:0000313" key="12">
    <source>
        <dbReference type="Proteomes" id="UP000308197"/>
    </source>
</evidence>
<dbReference type="AlphaFoldDB" id="A0A5C3NNQ4"/>
<dbReference type="PANTHER" id="PTHR24305:SF187">
    <property type="entry name" value="P450, PUTATIVE (EUROFUNG)-RELATED"/>
    <property type="match status" value="1"/>
</dbReference>
<dbReference type="Proteomes" id="UP000308197">
    <property type="component" value="Unassembled WGS sequence"/>
</dbReference>
<feature type="region of interest" description="Disordered" evidence="9">
    <location>
        <begin position="1"/>
        <end position="21"/>
    </location>
</feature>
<dbReference type="InterPro" id="IPR002403">
    <property type="entry name" value="Cyt_P450_E_grp-IV"/>
</dbReference>
<dbReference type="Gene3D" id="1.10.630.10">
    <property type="entry name" value="Cytochrome P450"/>
    <property type="match status" value="1"/>
</dbReference>
<gene>
    <name evidence="11" type="ORF">K466DRAFT_50867</name>
</gene>
<dbReference type="PRINTS" id="PR00385">
    <property type="entry name" value="P450"/>
</dbReference>
<protein>
    <submittedName>
        <fullName evidence="11">High nitrogen upregulated cytochrome P450 monooxygenase 2</fullName>
    </submittedName>
</protein>
<reference evidence="11 12" key="1">
    <citation type="journal article" date="2019" name="Nat. Ecol. Evol.">
        <title>Megaphylogeny resolves global patterns of mushroom evolution.</title>
        <authorList>
            <person name="Varga T."/>
            <person name="Krizsan K."/>
            <person name="Foldi C."/>
            <person name="Dima B."/>
            <person name="Sanchez-Garcia M."/>
            <person name="Sanchez-Ramirez S."/>
            <person name="Szollosi G.J."/>
            <person name="Szarkandi J.G."/>
            <person name="Papp V."/>
            <person name="Albert L."/>
            <person name="Andreopoulos W."/>
            <person name="Angelini C."/>
            <person name="Antonin V."/>
            <person name="Barry K.W."/>
            <person name="Bougher N.L."/>
            <person name="Buchanan P."/>
            <person name="Buyck B."/>
            <person name="Bense V."/>
            <person name="Catcheside P."/>
            <person name="Chovatia M."/>
            <person name="Cooper J."/>
            <person name="Damon W."/>
            <person name="Desjardin D."/>
            <person name="Finy P."/>
            <person name="Geml J."/>
            <person name="Haridas S."/>
            <person name="Hughes K."/>
            <person name="Justo A."/>
            <person name="Karasinski D."/>
            <person name="Kautmanova I."/>
            <person name="Kiss B."/>
            <person name="Kocsube S."/>
            <person name="Kotiranta H."/>
            <person name="LaButti K.M."/>
            <person name="Lechner B.E."/>
            <person name="Liimatainen K."/>
            <person name="Lipzen A."/>
            <person name="Lukacs Z."/>
            <person name="Mihaltcheva S."/>
            <person name="Morgado L.N."/>
            <person name="Niskanen T."/>
            <person name="Noordeloos M.E."/>
            <person name="Ohm R.A."/>
            <person name="Ortiz-Santana B."/>
            <person name="Ovrebo C."/>
            <person name="Racz N."/>
            <person name="Riley R."/>
            <person name="Savchenko A."/>
            <person name="Shiryaev A."/>
            <person name="Soop K."/>
            <person name="Spirin V."/>
            <person name="Szebenyi C."/>
            <person name="Tomsovsky M."/>
            <person name="Tulloss R.E."/>
            <person name="Uehling J."/>
            <person name="Grigoriev I.V."/>
            <person name="Vagvolgyi C."/>
            <person name="Papp T."/>
            <person name="Martin F.M."/>
            <person name="Miettinen O."/>
            <person name="Hibbett D.S."/>
            <person name="Nagy L.G."/>
        </authorList>
    </citation>
    <scope>NUCLEOTIDE SEQUENCE [LARGE SCALE GENOMIC DNA]</scope>
    <source>
        <strain evidence="11 12">HHB13444</strain>
    </source>
</reference>
<dbReference type="PRINTS" id="PR00465">
    <property type="entry name" value="EP450IV"/>
</dbReference>
<evidence type="ECO:0000256" key="8">
    <source>
        <dbReference type="PIRSR" id="PIRSR602403-1"/>
    </source>
</evidence>
<evidence type="ECO:0000256" key="2">
    <source>
        <dbReference type="ARBA" id="ARBA00005179"/>
    </source>
</evidence>
<keyword evidence="8" id="KW-0349">Heme</keyword>
<evidence type="ECO:0000256" key="5">
    <source>
        <dbReference type="ARBA" id="ARBA00023002"/>
    </source>
</evidence>
<feature type="transmembrane region" description="Helical" evidence="10">
    <location>
        <begin position="84"/>
        <end position="103"/>
    </location>
</feature>
<dbReference type="Pfam" id="PF00067">
    <property type="entry name" value="p450"/>
    <property type="match status" value="1"/>
</dbReference>
<evidence type="ECO:0000256" key="10">
    <source>
        <dbReference type="SAM" id="Phobius"/>
    </source>
</evidence>
<keyword evidence="12" id="KW-1185">Reference proteome</keyword>
<dbReference type="EMBL" id="ML212269">
    <property type="protein sequence ID" value="TFK78894.1"/>
    <property type="molecule type" value="Genomic_DNA"/>
</dbReference>
<evidence type="ECO:0000256" key="7">
    <source>
        <dbReference type="ARBA" id="ARBA00023033"/>
    </source>
</evidence>
<evidence type="ECO:0000256" key="4">
    <source>
        <dbReference type="ARBA" id="ARBA00022723"/>
    </source>
</evidence>
<dbReference type="GO" id="GO:0005506">
    <property type="term" value="F:iron ion binding"/>
    <property type="evidence" value="ECO:0007669"/>
    <property type="project" value="InterPro"/>
</dbReference>
<dbReference type="GO" id="GO:0020037">
    <property type="term" value="F:heme binding"/>
    <property type="evidence" value="ECO:0007669"/>
    <property type="project" value="InterPro"/>
</dbReference>
<keyword evidence="4 8" id="KW-0479">Metal-binding</keyword>